<dbReference type="SUPFAM" id="SSF51344">
    <property type="entry name" value="Epsilon subunit of F1F0-ATP synthase N-terminal domain"/>
    <property type="match status" value="1"/>
</dbReference>
<evidence type="ECO:0000259" key="14">
    <source>
        <dbReference type="Pfam" id="PF00401"/>
    </source>
</evidence>
<name>A0A7V2ZJR1_9BACT</name>
<dbReference type="InterPro" id="IPR001469">
    <property type="entry name" value="ATP_synth_F1_dsu/esu"/>
</dbReference>
<dbReference type="GO" id="GO:0005524">
    <property type="term" value="F:ATP binding"/>
    <property type="evidence" value="ECO:0007669"/>
    <property type="project" value="UniProtKB-UniRule"/>
</dbReference>
<comment type="subunit">
    <text evidence="4 12 13">F-type ATPases have 2 components, CF(1) - the catalytic core - and CF(0) - the membrane proton channel. CF(1) has five subunits: alpha(3), beta(3), gamma(1), delta(1), epsilon(1). CF(0) has three main subunits: a, b and c.</text>
</comment>
<evidence type="ECO:0000256" key="7">
    <source>
        <dbReference type="ARBA" id="ARBA00022781"/>
    </source>
</evidence>
<dbReference type="PANTHER" id="PTHR13822">
    <property type="entry name" value="ATP SYNTHASE DELTA/EPSILON CHAIN"/>
    <property type="match status" value="1"/>
</dbReference>
<keyword evidence="5 12" id="KW-0813">Transport</keyword>
<evidence type="ECO:0000256" key="11">
    <source>
        <dbReference type="ARBA" id="ARBA00023310"/>
    </source>
</evidence>
<evidence type="ECO:0000256" key="10">
    <source>
        <dbReference type="ARBA" id="ARBA00023196"/>
    </source>
</evidence>
<dbReference type="Pfam" id="PF00401">
    <property type="entry name" value="ATP-synt_DE"/>
    <property type="match status" value="1"/>
</dbReference>
<keyword evidence="7 12" id="KW-0375">Hydrogen ion transport</keyword>
<evidence type="ECO:0000256" key="2">
    <source>
        <dbReference type="ARBA" id="ARBA00004202"/>
    </source>
</evidence>
<evidence type="ECO:0000256" key="12">
    <source>
        <dbReference type="HAMAP-Rule" id="MF_00530"/>
    </source>
</evidence>
<sequence length="135" mass="15000">MSELFLEIISPSRQVFSGEIKSITVPGTKGRFQVLKNHAPIISTFEIGMIKVDLIDKPKYFATAGGTIEVLNNKILVLADSIEASDEIDLDRALKAKERAEKRLAEKNSDTDIARAHAALARALNRIKIKEEYGY</sequence>
<dbReference type="GO" id="GO:0005886">
    <property type="term" value="C:plasma membrane"/>
    <property type="evidence" value="ECO:0007669"/>
    <property type="project" value="UniProtKB-SubCell"/>
</dbReference>
<dbReference type="InterPro" id="IPR036794">
    <property type="entry name" value="ATP_F1_dsu/esu_C_sf"/>
</dbReference>
<evidence type="ECO:0000256" key="9">
    <source>
        <dbReference type="ARBA" id="ARBA00023136"/>
    </source>
</evidence>
<comment type="function">
    <text evidence="1 12">Produces ATP from ADP in the presence of a proton gradient across the membrane.</text>
</comment>
<dbReference type="Pfam" id="PF02823">
    <property type="entry name" value="ATP-synt_DE_N"/>
    <property type="match status" value="1"/>
</dbReference>
<keyword evidence="8 12" id="KW-0406">Ion transport</keyword>
<evidence type="ECO:0000256" key="4">
    <source>
        <dbReference type="ARBA" id="ARBA00011648"/>
    </source>
</evidence>
<comment type="caution">
    <text evidence="16">The sequence shown here is derived from an EMBL/GenBank/DDBJ whole genome shotgun (WGS) entry which is preliminary data.</text>
</comment>
<gene>
    <name evidence="12" type="primary">atpC</name>
    <name evidence="16" type="ORF">ENS31_06790</name>
</gene>
<evidence type="ECO:0000259" key="15">
    <source>
        <dbReference type="Pfam" id="PF02823"/>
    </source>
</evidence>
<dbReference type="GO" id="GO:0046933">
    <property type="term" value="F:proton-transporting ATP synthase activity, rotational mechanism"/>
    <property type="evidence" value="ECO:0007669"/>
    <property type="project" value="UniProtKB-UniRule"/>
</dbReference>
<dbReference type="InterPro" id="IPR020547">
    <property type="entry name" value="ATP_synth_F1_esu_C"/>
</dbReference>
<evidence type="ECO:0000256" key="1">
    <source>
        <dbReference type="ARBA" id="ARBA00003543"/>
    </source>
</evidence>
<dbReference type="EMBL" id="DSUJ01000008">
    <property type="protein sequence ID" value="HFI91226.1"/>
    <property type="molecule type" value="Genomic_DNA"/>
</dbReference>
<proteinExistence type="inferred from homology"/>
<comment type="subcellular location">
    <subcellularLocation>
        <location evidence="2 12">Cell membrane</location>
        <topology evidence="2 12">Peripheral membrane protein</topology>
    </subcellularLocation>
</comment>
<organism evidence="16">
    <name type="scientific">Ignavibacterium album</name>
    <dbReference type="NCBI Taxonomy" id="591197"/>
    <lineage>
        <taxon>Bacteria</taxon>
        <taxon>Pseudomonadati</taxon>
        <taxon>Ignavibacteriota</taxon>
        <taxon>Ignavibacteria</taxon>
        <taxon>Ignavibacteriales</taxon>
        <taxon>Ignavibacteriaceae</taxon>
        <taxon>Ignavibacterium</taxon>
    </lineage>
</organism>
<dbReference type="NCBIfam" id="TIGR01216">
    <property type="entry name" value="ATP_synt_epsi"/>
    <property type="match status" value="1"/>
</dbReference>
<evidence type="ECO:0000256" key="3">
    <source>
        <dbReference type="ARBA" id="ARBA00005712"/>
    </source>
</evidence>
<dbReference type="PANTHER" id="PTHR13822:SF10">
    <property type="entry name" value="ATP SYNTHASE EPSILON CHAIN, CHLOROPLASTIC"/>
    <property type="match status" value="1"/>
</dbReference>
<keyword evidence="10 12" id="KW-0139">CF(1)</keyword>
<feature type="domain" description="ATP synthase epsilon subunit C-terminal" evidence="14">
    <location>
        <begin position="86"/>
        <end position="130"/>
    </location>
</feature>
<dbReference type="RefSeq" id="WP_304148075.1">
    <property type="nucleotide sequence ID" value="NZ_JAOAIE010000127.1"/>
</dbReference>
<dbReference type="FunFam" id="1.20.5.440:FF:000001">
    <property type="entry name" value="ATP synthase epsilon chain"/>
    <property type="match status" value="1"/>
</dbReference>
<dbReference type="AlphaFoldDB" id="A0A7V2ZJR1"/>
<protein>
    <recommendedName>
        <fullName evidence="12">ATP synthase epsilon chain</fullName>
    </recommendedName>
    <alternativeName>
        <fullName evidence="12">ATP synthase F1 sector epsilon subunit</fullName>
    </alternativeName>
    <alternativeName>
        <fullName evidence="12">F-ATPase epsilon subunit</fullName>
    </alternativeName>
</protein>
<dbReference type="HAMAP" id="MF_00530">
    <property type="entry name" value="ATP_synth_epsil_bac"/>
    <property type="match status" value="1"/>
</dbReference>
<keyword evidence="6 12" id="KW-1003">Cell membrane</keyword>
<dbReference type="InterPro" id="IPR020546">
    <property type="entry name" value="ATP_synth_F1_dsu/esu_N"/>
</dbReference>
<dbReference type="Gene3D" id="1.20.5.440">
    <property type="entry name" value="ATP synthase delta/epsilon subunit, C-terminal domain"/>
    <property type="match status" value="1"/>
</dbReference>
<accession>A0A7V2ZJR1</accession>
<evidence type="ECO:0000256" key="13">
    <source>
        <dbReference type="RuleBase" id="RU003656"/>
    </source>
</evidence>
<feature type="domain" description="ATP synthase F1 complex delta/epsilon subunit N-terminal" evidence="15">
    <location>
        <begin position="5"/>
        <end position="81"/>
    </location>
</feature>
<dbReference type="InterPro" id="IPR036771">
    <property type="entry name" value="ATPsynth_dsu/esu_N"/>
</dbReference>
<evidence type="ECO:0000256" key="6">
    <source>
        <dbReference type="ARBA" id="ARBA00022475"/>
    </source>
</evidence>
<reference evidence="16" key="1">
    <citation type="journal article" date="2020" name="mSystems">
        <title>Genome- and Community-Level Interaction Insights into Carbon Utilization and Element Cycling Functions of Hydrothermarchaeota in Hydrothermal Sediment.</title>
        <authorList>
            <person name="Zhou Z."/>
            <person name="Liu Y."/>
            <person name="Xu W."/>
            <person name="Pan J."/>
            <person name="Luo Z.H."/>
            <person name="Li M."/>
        </authorList>
    </citation>
    <scope>NUCLEOTIDE SEQUENCE [LARGE SCALE GENOMIC DNA]</scope>
    <source>
        <strain evidence="16">SpSt-479</strain>
    </source>
</reference>
<dbReference type="SUPFAM" id="SSF46604">
    <property type="entry name" value="Epsilon subunit of F1F0-ATP synthase C-terminal domain"/>
    <property type="match status" value="1"/>
</dbReference>
<dbReference type="NCBIfam" id="NF009980">
    <property type="entry name" value="PRK13446.1"/>
    <property type="match status" value="1"/>
</dbReference>
<dbReference type="Gene3D" id="2.60.15.10">
    <property type="entry name" value="F0F1 ATP synthase delta/epsilon subunit, N-terminal"/>
    <property type="match status" value="1"/>
</dbReference>
<keyword evidence="11 12" id="KW-0066">ATP synthesis</keyword>
<evidence type="ECO:0000256" key="8">
    <source>
        <dbReference type="ARBA" id="ARBA00023065"/>
    </source>
</evidence>
<evidence type="ECO:0000256" key="5">
    <source>
        <dbReference type="ARBA" id="ARBA00022448"/>
    </source>
</evidence>
<comment type="similarity">
    <text evidence="3 12 13">Belongs to the ATPase epsilon chain family.</text>
</comment>
<dbReference type="GO" id="GO:0045259">
    <property type="term" value="C:proton-transporting ATP synthase complex"/>
    <property type="evidence" value="ECO:0007669"/>
    <property type="project" value="UniProtKB-KW"/>
</dbReference>
<evidence type="ECO:0000313" key="16">
    <source>
        <dbReference type="EMBL" id="HFI91226.1"/>
    </source>
</evidence>
<dbReference type="CDD" id="cd12152">
    <property type="entry name" value="F1-ATPase_delta"/>
    <property type="match status" value="1"/>
</dbReference>
<keyword evidence="9 12" id="KW-0472">Membrane</keyword>